<evidence type="ECO:0000313" key="1">
    <source>
        <dbReference type="EMBL" id="RFA32613.1"/>
    </source>
</evidence>
<reference evidence="2" key="1">
    <citation type="submission" date="2017-05" db="EMBL/GenBank/DDBJ databases">
        <authorList>
            <person name="Sharma S."/>
            <person name="Sidhu C."/>
            <person name="Pinnaka A.K."/>
        </authorList>
    </citation>
    <scope>NUCLEOTIDE SEQUENCE [LARGE SCALE GENOMIC DNA]</scope>
    <source>
        <strain evidence="2">AK93</strain>
    </source>
</reference>
<evidence type="ECO:0000313" key="2">
    <source>
        <dbReference type="Proteomes" id="UP000256763"/>
    </source>
</evidence>
<proteinExistence type="predicted"/>
<dbReference type="AlphaFoldDB" id="A0A3E0WK76"/>
<dbReference type="RefSeq" id="WP_116348414.1">
    <property type="nucleotide sequence ID" value="NZ_NFZV01000028.1"/>
</dbReference>
<gene>
    <name evidence="1" type="ORF">CAL65_19265</name>
</gene>
<keyword evidence="2" id="KW-1185">Reference proteome</keyword>
<dbReference type="Proteomes" id="UP000256763">
    <property type="component" value="Unassembled WGS sequence"/>
</dbReference>
<name>A0A3E0WK76_9GAMM</name>
<dbReference type="EMBL" id="NFZW01000027">
    <property type="protein sequence ID" value="RFA32613.1"/>
    <property type="molecule type" value="Genomic_DNA"/>
</dbReference>
<accession>A0A3E0WK76</accession>
<organism evidence="1 2">
    <name type="scientific">Alkalilimnicola ehrlichii</name>
    <dbReference type="NCBI Taxonomy" id="351052"/>
    <lineage>
        <taxon>Bacteria</taxon>
        <taxon>Pseudomonadati</taxon>
        <taxon>Pseudomonadota</taxon>
        <taxon>Gammaproteobacteria</taxon>
        <taxon>Chromatiales</taxon>
        <taxon>Ectothiorhodospiraceae</taxon>
        <taxon>Alkalilimnicola</taxon>
    </lineage>
</organism>
<protein>
    <submittedName>
        <fullName evidence="1">Uncharacterized protein</fullName>
    </submittedName>
</protein>
<comment type="caution">
    <text evidence="1">The sequence shown here is derived from an EMBL/GenBank/DDBJ whole genome shotgun (WGS) entry which is preliminary data.</text>
</comment>
<sequence>MNFDSINVWIGSSDCLSSQLGSGRIACTFYQERQASHARVVIKRNAHNVQIHELIVTGT</sequence>